<sequence>MASTQEDGEKPLNASEKAYLKENWGDEFHFLRDHGLKIYNEEDRSDGRAILRAFRKSDSLPEEDHSPSGANEAAHEFRNDDHFRAGDRAEENQYQHQIPRGFAPAHGFDYAGSSVYQPAQDPALVSAGGGEQHQGPTREYRMNPNQFGHNHDQSGAFDGGYQGRFQGGRQDGYHGGRDDVYVGGHSFVREGCDNPHDAGSNRGYDDGSDSGHDDGSDDVYEDGDSDGDSYGDSDGYEDDD</sequence>
<evidence type="ECO:0000313" key="3">
    <source>
        <dbReference type="Proteomes" id="UP000754883"/>
    </source>
</evidence>
<gene>
    <name evidence="2" type="ORF">CBYS24578_00017976</name>
</gene>
<feature type="compositionally biased region" description="Basic and acidic residues" evidence="1">
    <location>
        <begin position="57"/>
        <end position="66"/>
    </location>
</feature>
<feature type="compositionally biased region" description="Basic and acidic residues" evidence="1">
    <location>
        <begin position="73"/>
        <end position="93"/>
    </location>
</feature>
<feature type="compositionally biased region" description="Basic and acidic residues" evidence="1">
    <location>
        <begin position="187"/>
        <end position="196"/>
    </location>
</feature>
<organism evidence="2 3">
    <name type="scientific">Clonostachys byssicola</name>
    <dbReference type="NCBI Taxonomy" id="160290"/>
    <lineage>
        <taxon>Eukaryota</taxon>
        <taxon>Fungi</taxon>
        <taxon>Dikarya</taxon>
        <taxon>Ascomycota</taxon>
        <taxon>Pezizomycotina</taxon>
        <taxon>Sordariomycetes</taxon>
        <taxon>Hypocreomycetidae</taxon>
        <taxon>Hypocreales</taxon>
        <taxon>Bionectriaceae</taxon>
        <taxon>Clonostachys</taxon>
    </lineage>
</organism>
<comment type="caution">
    <text evidence="2">The sequence shown here is derived from an EMBL/GenBank/DDBJ whole genome shotgun (WGS) entry which is preliminary data.</text>
</comment>
<feature type="compositionally biased region" description="Acidic residues" evidence="1">
    <location>
        <begin position="215"/>
        <end position="240"/>
    </location>
</feature>
<protein>
    <submittedName>
        <fullName evidence="2">Uncharacterized protein</fullName>
    </submittedName>
</protein>
<reference evidence="2 3" key="2">
    <citation type="submission" date="2021-10" db="EMBL/GenBank/DDBJ databases">
        <authorList>
            <person name="Piombo E."/>
        </authorList>
    </citation>
    <scope>NUCLEOTIDE SEQUENCE [LARGE SCALE GENOMIC DNA]</scope>
</reference>
<feature type="compositionally biased region" description="Basic and acidic residues" evidence="1">
    <location>
        <begin position="171"/>
        <end position="180"/>
    </location>
</feature>
<dbReference type="AlphaFoldDB" id="A0A9N9U871"/>
<evidence type="ECO:0000256" key="1">
    <source>
        <dbReference type="SAM" id="MobiDB-lite"/>
    </source>
</evidence>
<dbReference type="OrthoDB" id="4232400at2759"/>
<evidence type="ECO:0000313" key="2">
    <source>
        <dbReference type="EMBL" id="CAG9983034.1"/>
    </source>
</evidence>
<name>A0A9N9U871_9HYPO</name>
<proteinExistence type="predicted"/>
<feature type="compositionally biased region" description="Basic and acidic residues" evidence="1">
    <location>
        <begin position="203"/>
        <end position="214"/>
    </location>
</feature>
<reference evidence="3" key="1">
    <citation type="submission" date="2019-06" db="EMBL/GenBank/DDBJ databases">
        <authorList>
            <person name="Broberg M."/>
        </authorList>
    </citation>
    <scope>NUCLEOTIDE SEQUENCE [LARGE SCALE GENOMIC DNA]</scope>
</reference>
<keyword evidence="3" id="KW-1185">Reference proteome</keyword>
<feature type="region of interest" description="Disordered" evidence="1">
    <location>
        <begin position="57"/>
        <end position="240"/>
    </location>
</feature>
<dbReference type="EMBL" id="CABFNO020001355">
    <property type="protein sequence ID" value="CAG9983034.1"/>
    <property type="molecule type" value="Genomic_DNA"/>
</dbReference>
<dbReference type="Proteomes" id="UP000754883">
    <property type="component" value="Unassembled WGS sequence"/>
</dbReference>
<accession>A0A9N9U871</accession>
<feature type="compositionally biased region" description="Gly residues" evidence="1">
    <location>
        <begin position="157"/>
        <end position="170"/>
    </location>
</feature>